<evidence type="ECO:0000313" key="2">
    <source>
        <dbReference type="Proteomes" id="UP001147760"/>
    </source>
</evidence>
<gene>
    <name evidence="1" type="ORF">N7530_004065</name>
</gene>
<reference evidence="1" key="2">
    <citation type="journal article" date="2023" name="IMA Fungus">
        <title>Comparative genomic study of the Penicillium genus elucidates a diverse pangenome and 15 lateral gene transfer events.</title>
        <authorList>
            <person name="Petersen C."/>
            <person name="Sorensen T."/>
            <person name="Nielsen M.R."/>
            <person name="Sondergaard T.E."/>
            <person name="Sorensen J.L."/>
            <person name="Fitzpatrick D.A."/>
            <person name="Frisvad J.C."/>
            <person name="Nielsen K.L."/>
        </authorList>
    </citation>
    <scope>NUCLEOTIDE SEQUENCE</scope>
    <source>
        <strain evidence="1">IBT 17660</strain>
    </source>
</reference>
<evidence type="ECO:0000313" key="1">
    <source>
        <dbReference type="EMBL" id="KAJ5478556.1"/>
    </source>
</evidence>
<reference evidence="1" key="1">
    <citation type="submission" date="2022-12" db="EMBL/GenBank/DDBJ databases">
        <authorList>
            <person name="Petersen C."/>
        </authorList>
    </citation>
    <scope>NUCLEOTIDE SEQUENCE</scope>
    <source>
        <strain evidence="1">IBT 17660</strain>
    </source>
</reference>
<dbReference type="AlphaFoldDB" id="A0A9W9WXJ7"/>
<name>A0A9W9WXJ7_9EURO</name>
<dbReference type="Proteomes" id="UP001147760">
    <property type="component" value="Unassembled WGS sequence"/>
</dbReference>
<sequence length="199" mass="22701">MIFKYQDQTFGGPESIVGFAIYEGEYYWLNCNGIDKVDYMLDCNLIIGSLNLVFVVRKSRSNIAPISVDLAYRRVYYTSEDCVKKIEVYIDRIALKPGTGVTFPCTPYIKGKGHSLPFGKFGYIVKRVYGDDIPEYKPLTTYLSSCEIKNRYLMEPLGYLLGGVNYTINRLYASYIGISLYEALYRKKPDLSNLRALGC</sequence>
<comment type="caution">
    <text evidence="1">The sequence shown here is derived from an EMBL/GenBank/DDBJ whole genome shotgun (WGS) entry which is preliminary data.</text>
</comment>
<dbReference type="OrthoDB" id="7691805at2759"/>
<accession>A0A9W9WXJ7</accession>
<protein>
    <submittedName>
        <fullName evidence="1">Uncharacterized protein</fullName>
    </submittedName>
</protein>
<organism evidence="1 2">
    <name type="scientific">Penicillium desertorum</name>
    <dbReference type="NCBI Taxonomy" id="1303715"/>
    <lineage>
        <taxon>Eukaryota</taxon>
        <taxon>Fungi</taxon>
        <taxon>Dikarya</taxon>
        <taxon>Ascomycota</taxon>
        <taxon>Pezizomycotina</taxon>
        <taxon>Eurotiomycetes</taxon>
        <taxon>Eurotiomycetidae</taxon>
        <taxon>Eurotiales</taxon>
        <taxon>Aspergillaceae</taxon>
        <taxon>Penicillium</taxon>
    </lineage>
</organism>
<keyword evidence="2" id="KW-1185">Reference proteome</keyword>
<dbReference type="EMBL" id="JAPWDO010000003">
    <property type="protein sequence ID" value="KAJ5478556.1"/>
    <property type="molecule type" value="Genomic_DNA"/>
</dbReference>
<proteinExistence type="predicted"/>